<feature type="transmembrane region" description="Helical" evidence="2">
    <location>
        <begin position="56"/>
        <end position="78"/>
    </location>
</feature>
<evidence type="ECO:0000256" key="1">
    <source>
        <dbReference type="SAM" id="MobiDB-lite"/>
    </source>
</evidence>
<dbReference type="PANTHER" id="PTHR37846:SF1">
    <property type="entry name" value="DEACETYLASE-LIKE PROTEIN"/>
    <property type="match status" value="1"/>
</dbReference>
<dbReference type="AlphaFoldDB" id="A0AAD7AUL4"/>
<keyword evidence="5" id="KW-1185">Reference proteome</keyword>
<evidence type="ECO:0000259" key="3">
    <source>
        <dbReference type="Pfam" id="PF24841"/>
    </source>
</evidence>
<keyword evidence="2" id="KW-0812">Transmembrane</keyword>
<proteinExistence type="predicted"/>
<dbReference type="InterPro" id="IPR056136">
    <property type="entry name" value="DUF7719"/>
</dbReference>
<evidence type="ECO:0000313" key="5">
    <source>
        <dbReference type="Proteomes" id="UP001218218"/>
    </source>
</evidence>
<dbReference type="PANTHER" id="PTHR37846">
    <property type="entry name" value="YALI0B21296P"/>
    <property type="match status" value="1"/>
</dbReference>
<reference evidence="4" key="1">
    <citation type="submission" date="2023-03" db="EMBL/GenBank/DDBJ databases">
        <title>Massive genome expansion in bonnet fungi (Mycena s.s.) driven by repeated elements and novel gene families across ecological guilds.</title>
        <authorList>
            <consortium name="Lawrence Berkeley National Laboratory"/>
            <person name="Harder C.B."/>
            <person name="Miyauchi S."/>
            <person name="Viragh M."/>
            <person name="Kuo A."/>
            <person name="Thoen E."/>
            <person name="Andreopoulos B."/>
            <person name="Lu D."/>
            <person name="Skrede I."/>
            <person name="Drula E."/>
            <person name="Henrissat B."/>
            <person name="Morin E."/>
            <person name="Kohler A."/>
            <person name="Barry K."/>
            <person name="LaButti K."/>
            <person name="Morin E."/>
            <person name="Salamov A."/>
            <person name="Lipzen A."/>
            <person name="Mereny Z."/>
            <person name="Hegedus B."/>
            <person name="Baldrian P."/>
            <person name="Stursova M."/>
            <person name="Weitz H."/>
            <person name="Taylor A."/>
            <person name="Grigoriev I.V."/>
            <person name="Nagy L.G."/>
            <person name="Martin F."/>
            <person name="Kauserud H."/>
        </authorList>
    </citation>
    <scope>NUCLEOTIDE SEQUENCE</scope>
    <source>
        <strain evidence="4">CBHHK002</strain>
    </source>
</reference>
<dbReference type="EMBL" id="JARIHO010000001">
    <property type="protein sequence ID" value="KAJ7368210.1"/>
    <property type="molecule type" value="Genomic_DNA"/>
</dbReference>
<keyword evidence="2" id="KW-0472">Membrane</keyword>
<feature type="transmembrane region" description="Helical" evidence="2">
    <location>
        <begin position="164"/>
        <end position="180"/>
    </location>
</feature>
<dbReference type="Proteomes" id="UP001218218">
    <property type="component" value="Unassembled WGS sequence"/>
</dbReference>
<evidence type="ECO:0000313" key="4">
    <source>
        <dbReference type="EMBL" id="KAJ7368210.1"/>
    </source>
</evidence>
<organism evidence="4 5">
    <name type="scientific">Mycena albidolilacea</name>
    <dbReference type="NCBI Taxonomy" id="1033008"/>
    <lineage>
        <taxon>Eukaryota</taxon>
        <taxon>Fungi</taxon>
        <taxon>Dikarya</taxon>
        <taxon>Basidiomycota</taxon>
        <taxon>Agaricomycotina</taxon>
        <taxon>Agaricomycetes</taxon>
        <taxon>Agaricomycetidae</taxon>
        <taxon>Agaricales</taxon>
        <taxon>Marasmiineae</taxon>
        <taxon>Mycenaceae</taxon>
        <taxon>Mycena</taxon>
    </lineage>
</organism>
<feature type="region of interest" description="Disordered" evidence="1">
    <location>
        <begin position="1"/>
        <end position="21"/>
    </location>
</feature>
<feature type="transmembrane region" description="Helical" evidence="2">
    <location>
        <begin position="109"/>
        <end position="128"/>
    </location>
</feature>
<name>A0AAD7AUL4_9AGAR</name>
<feature type="compositionally biased region" description="Basic residues" evidence="1">
    <location>
        <begin position="1"/>
        <end position="12"/>
    </location>
</feature>
<protein>
    <recommendedName>
        <fullName evidence="3">DUF7719 domain-containing protein</fullName>
    </recommendedName>
</protein>
<dbReference type="Pfam" id="PF24841">
    <property type="entry name" value="DUF7719"/>
    <property type="match status" value="1"/>
</dbReference>
<keyword evidence="2" id="KW-1133">Transmembrane helix</keyword>
<evidence type="ECO:0000256" key="2">
    <source>
        <dbReference type="SAM" id="Phobius"/>
    </source>
</evidence>
<feature type="domain" description="DUF7719" evidence="3">
    <location>
        <begin position="110"/>
        <end position="184"/>
    </location>
</feature>
<comment type="caution">
    <text evidence="4">The sequence shown here is derived from an EMBL/GenBank/DDBJ whole genome shotgun (WGS) entry which is preliminary data.</text>
</comment>
<gene>
    <name evidence="4" type="ORF">DFH08DRAFT_909163</name>
</gene>
<accession>A0AAD7AUL4</accession>
<sequence length="187" mass="20885">MPPKSRSNKTKPPKPPLEISEEEQWRLINESGVLKSGLLKPVDSPADEESSLAEEIFSASLLIIPCSFLLLLMQILIYNQYGQVVNVKTVVDRLIEGVPTSRHKRNPRIQLLLFLMGSAAGSRMLFLIKQGGYLSNMRQVGASSVAVCPPLVTLWVYTVIQLDLGFAVLNLIMVGAFCWWKQLDLFN</sequence>